<name>A0A150WGZ7_BDEBC</name>
<dbReference type="AlphaFoldDB" id="A0A150WGZ7"/>
<comment type="caution">
    <text evidence="3">The sequence shown here is derived from an EMBL/GenBank/DDBJ whole genome shotgun (WGS) entry which is preliminary data.</text>
</comment>
<accession>A0A150WGZ7</accession>
<gene>
    <name evidence="3" type="ORF">AZI86_16600</name>
</gene>
<dbReference type="RefSeq" id="WP_061836413.1">
    <property type="nucleotide sequence ID" value="NZ_LUKE01000005.1"/>
</dbReference>
<sequence>MQSSPAKSTPTTHYKGSSPDSKLLEIVRNFDVPVEDLFKAFTTAEAVKVWWWPKDLYTDHVEIKFEEGGKYFFNMKGYHQGGGGMTGSFEEIIPNKRIVMTDYFSDDKGNPISAREAKMPGHWPEVIYITFDFASLGSNGSRFKLSQQGIPNELQKDCVQGWSQSFDKLEKYLEDRQH</sequence>
<protein>
    <recommendedName>
        <fullName evidence="2">Activator of Hsp90 ATPase homologue 1/2-like C-terminal domain-containing protein</fullName>
    </recommendedName>
</protein>
<evidence type="ECO:0000313" key="4">
    <source>
        <dbReference type="Proteomes" id="UP000075320"/>
    </source>
</evidence>
<dbReference type="OrthoDB" id="9805228at2"/>
<evidence type="ECO:0000259" key="2">
    <source>
        <dbReference type="Pfam" id="PF08327"/>
    </source>
</evidence>
<evidence type="ECO:0000313" key="3">
    <source>
        <dbReference type="EMBL" id="KYG62452.1"/>
    </source>
</evidence>
<dbReference type="InterPro" id="IPR013538">
    <property type="entry name" value="ASHA1/2-like_C"/>
</dbReference>
<dbReference type="Pfam" id="PF08327">
    <property type="entry name" value="AHSA1"/>
    <property type="match status" value="1"/>
</dbReference>
<feature type="domain" description="Activator of Hsp90 ATPase homologue 1/2-like C-terminal" evidence="2">
    <location>
        <begin position="31"/>
        <end position="174"/>
    </location>
</feature>
<dbReference type="SUPFAM" id="SSF55961">
    <property type="entry name" value="Bet v1-like"/>
    <property type="match status" value="1"/>
</dbReference>
<keyword evidence="4" id="KW-1185">Reference proteome</keyword>
<dbReference type="Proteomes" id="UP000075320">
    <property type="component" value="Unassembled WGS sequence"/>
</dbReference>
<organism evidence="3 4">
    <name type="scientific">Bdellovibrio bacteriovorus</name>
    <dbReference type="NCBI Taxonomy" id="959"/>
    <lineage>
        <taxon>Bacteria</taxon>
        <taxon>Pseudomonadati</taxon>
        <taxon>Bdellovibrionota</taxon>
        <taxon>Bdellovibrionia</taxon>
        <taxon>Bdellovibrionales</taxon>
        <taxon>Pseudobdellovibrionaceae</taxon>
        <taxon>Bdellovibrio</taxon>
    </lineage>
</organism>
<proteinExistence type="inferred from homology"/>
<dbReference type="EMBL" id="LUKE01000005">
    <property type="protein sequence ID" value="KYG62452.1"/>
    <property type="molecule type" value="Genomic_DNA"/>
</dbReference>
<reference evidence="3 4" key="1">
    <citation type="submission" date="2016-03" db="EMBL/GenBank/DDBJ databases">
        <authorList>
            <person name="Ploux O."/>
        </authorList>
    </citation>
    <scope>NUCLEOTIDE SEQUENCE [LARGE SCALE GENOMIC DNA]</scope>
    <source>
        <strain evidence="3 4">R0</strain>
    </source>
</reference>
<dbReference type="Gene3D" id="3.30.530.20">
    <property type="match status" value="1"/>
</dbReference>
<dbReference type="InterPro" id="IPR023393">
    <property type="entry name" value="START-like_dom_sf"/>
</dbReference>
<dbReference type="CDD" id="cd07814">
    <property type="entry name" value="SRPBCC_CalC_Aha1-like"/>
    <property type="match status" value="1"/>
</dbReference>
<comment type="similarity">
    <text evidence="1">Belongs to the AHA1 family.</text>
</comment>
<evidence type="ECO:0000256" key="1">
    <source>
        <dbReference type="ARBA" id="ARBA00006817"/>
    </source>
</evidence>